<evidence type="ECO:0008006" key="4">
    <source>
        <dbReference type="Google" id="ProtNLM"/>
    </source>
</evidence>
<organism evidence="2 3">
    <name type="scientific">Oculimacula yallundae</name>
    <dbReference type="NCBI Taxonomy" id="86028"/>
    <lineage>
        <taxon>Eukaryota</taxon>
        <taxon>Fungi</taxon>
        <taxon>Dikarya</taxon>
        <taxon>Ascomycota</taxon>
        <taxon>Pezizomycotina</taxon>
        <taxon>Leotiomycetes</taxon>
        <taxon>Helotiales</taxon>
        <taxon>Ploettnerulaceae</taxon>
        <taxon>Oculimacula</taxon>
    </lineage>
</organism>
<feature type="region of interest" description="Disordered" evidence="1">
    <location>
        <begin position="1"/>
        <end position="63"/>
    </location>
</feature>
<dbReference type="Pfam" id="PF11951">
    <property type="entry name" value="Fungal_trans_2"/>
    <property type="match status" value="1"/>
</dbReference>
<dbReference type="PANTHER" id="PTHR37540:SF5">
    <property type="entry name" value="TRANSCRIPTION FACTOR DOMAIN-CONTAINING PROTEIN"/>
    <property type="match status" value="1"/>
</dbReference>
<keyword evidence="3" id="KW-1185">Reference proteome</keyword>
<protein>
    <recommendedName>
        <fullName evidence="4">Tachykinin family protein</fullName>
    </recommendedName>
</protein>
<dbReference type="EMBL" id="JAZHXI010000001">
    <property type="protein sequence ID" value="KAL2075314.1"/>
    <property type="molecule type" value="Genomic_DNA"/>
</dbReference>
<gene>
    <name evidence="2" type="ORF">VTL71DRAFT_257</name>
</gene>
<evidence type="ECO:0000256" key="1">
    <source>
        <dbReference type="SAM" id="MobiDB-lite"/>
    </source>
</evidence>
<feature type="compositionally biased region" description="Polar residues" evidence="1">
    <location>
        <begin position="28"/>
        <end position="39"/>
    </location>
</feature>
<feature type="compositionally biased region" description="Polar residues" evidence="1">
    <location>
        <begin position="153"/>
        <end position="187"/>
    </location>
</feature>
<sequence>MTSPTQHTFYSPKKSPTSRQDYPYSPKSPESTTSRTSQGADFAGEVETNANPDEDDDSQRPMPFLMVEDPLRPASREHRRTVRHHVMRAVHSRRRAQNRTTAKKQTLMQKQSPTSTESMPELAYNAYTEGSPNTGVPRNSASRHHTEEVEAEMSTQSSTSPAYSPNQVNQPVTTNSSAFPTNTQNSTIEDPQFFSTACFIRPLDQWTFDTTTPYAILQLDGAPTLSMQSSNWPFASPSSSPSLSPKVSIWMPSRIIPIPNHRSPRDILHTSPDVLPYIVNSEEYIAFKFETIKWINSRLTHSVLGTSDTTIGSILLLVSFEIARGNVAESNQHMNGLERIVNLRGGISCFGNNKHFLIKVLTIDLIVSALSNTPPRFDPPNTLSPIPPNILGIRLNRVSDSPLSKSRRIQTVLRGSPFCSRSIDILQRMQDLTTNPESRTCILPPLPLTPDDPNSLVHTIYLAATMYISLIQPPRSPAHTQTQTHCEALSKSLSLPANDKTWSLYPGIYLWILLTASTASITPWPDTNPSHSYFVSLLMNVGLGAGYGWFEELREAMDVFAKMRNRAMSEG</sequence>
<feature type="compositionally biased region" description="Polar residues" evidence="1">
    <location>
        <begin position="128"/>
        <end position="140"/>
    </location>
</feature>
<proteinExistence type="predicted"/>
<dbReference type="InterPro" id="IPR021858">
    <property type="entry name" value="Fun_TF"/>
</dbReference>
<dbReference type="Proteomes" id="UP001595075">
    <property type="component" value="Unassembled WGS sequence"/>
</dbReference>
<name>A0ABR4CZI4_9HELO</name>
<reference evidence="2 3" key="1">
    <citation type="journal article" date="2024" name="Commun. Biol.">
        <title>Comparative genomic analysis of thermophilic fungi reveals convergent evolutionary adaptations and gene losses.</title>
        <authorList>
            <person name="Steindorff A.S."/>
            <person name="Aguilar-Pontes M.V."/>
            <person name="Robinson A.J."/>
            <person name="Andreopoulos B."/>
            <person name="LaButti K."/>
            <person name="Kuo A."/>
            <person name="Mondo S."/>
            <person name="Riley R."/>
            <person name="Otillar R."/>
            <person name="Haridas S."/>
            <person name="Lipzen A."/>
            <person name="Grimwood J."/>
            <person name="Schmutz J."/>
            <person name="Clum A."/>
            <person name="Reid I.D."/>
            <person name="Moisan M.C."/>
            <person name="Butler G."/>
            <person name="Nguyen T.T.M."/>
            <person name="Dewar K."/>
            <person name="Conant G."/>
            <person name="Drula E."/>
            <person name="Henrissat B."/>
            <person name="Hansel C."/>
            <person name="Singer S."/>
            <person name="Hutchinson M.I."/>
            <person name="de Vries R.P."/>
            <person name="Natvig D.O."/>
            <person name="Powell A.J."/>
            <person name="Tsang A."/>
            <person name="Grigoriev I.V."/>
        </authorList>
    </citation>
    <scope>NUCLEOTIDE SEQUENCE [LARGE SCALE GENOMIC DNA]</scope>
    <source>
        <strain evidence="2 3">CBS 494.80</strain>
    </source>
</reference>
<evidence type="ECO:0000313" key="3">
    <source>
        <dbReference type="Proteomes" id="UP001595075"/>
    </source>
</evidence>
<feature type="compositionally biased region" description="Polar residues" evidence="1">
    <location>
        <begin position="98"/>
        <end position="118"/>
    </location>
</feature>
<dbReference type="PANTHER" id="PTHR37540">
    <property type="entry name" value="TRANSCRIPTION FACTOR (ACR-2), PUTATIVE-RELATED-RELATED"/>
    <property type="match status" value="1"/>
</dbReference>
<evidence type="ECO:0000313" key="2">
    <source>
        <dbReference type="EMBL" id="KAL2075314.1"/>
    </source>
</evidence>
<feature type="compositionally biased region" description="Polar residues" evidence="1">
    <location>
        <begin position="1"/>
        <end position="20"/>
    </location>
</feature>
<feature type="region of interest" description="Disordered" evidence="1">
    <location>
        <begin position="90"/>
        <end position="187"/>
    </location>
</feature>
<comment type="caution">
    <text evidence="2">The sequence shown here is derived from an EMBL/GenBank/DDBJ whole genome shotgun (WGS) entry which is preliminary data.</text>
</comment>
<accession>A0ABR4CZI4</accession>